<dbReference type="CDD" id="cd00052">
    <property type="entry name" value="EH"/>
    <property type="match status" value="1"/>
</dbReference>
<feature type="domain" description="EH" evidence="3">
    <location>
        <begin position="72"/>
        <end position="161"/>
    </location>
</feature>
<dbReference type="PROSITE" id="PS50031">
    <property type="entry name" value="EH"/>
    <property type="match status" value="1"/>
</dbReference>
<keyword evidence="1" id="KW-0175">Coiled coil</keyword>
<evidence type="ECO:0008006" key="7">
    <source>
        <dbReference type="Google" id="ProtNLM"/>
    </source>
</evidence>
<dbReference type="GO" id="GO:0005886">
    <property type="term" value="C:plasma membrane"/>
    <property type="evidence" value="ECO:0007669"/>
    <property type="project" value="TreeGrafter"/>
</dbReference>
<dbReference type="SMART" id="SM00027">
    <property type="entry name" value="EH"/>
    <property type="match status" value="1"/>
</dbReference>
<feature type="region of interest" description="Disordered" evidence="2">
    <location>
        <begin position="166"/>
        <end position="198"/>
    </location>
</feature>
<dbReference type="SUPFAM" id="SSF47473">
    <property type="entry name" value="EF-hand"/>
    <property type="match status" value="1"/>
</dbReference>
<feature type="coiled-coil region" evidence="1">
    <location>
        <begin position="198"/>
        <end position="235"/>
    </location>
</feature>
<organism evidence="5 6">
    <name type="scientific">Halteria grandinella</name>
    <dbReference type="NCBI Taxonomy" id="5974"/>
    <lineage>
        <taxon>Eukaryota</taxon>
        <taxon>Sar</taxon>
        <taxon>Alveolata</taxon>
        <taxon>Ciliophora</taxon>
        <taxon>Intramacronucleata</taxon>
        <taxon>Spirotrichea</taxon>
        <taxon>Stichotrichia</taxon>
        <taxon>Sporadotrichida</taxon>
        <taxon>Halteriidae</taxon>
        <taxon>Halteria</taxon>
    </lineage>
</organism>
<feature type="domain" description="EF-hand" evidence="4">
    <location>
        <begin position="105"/>
        <end position="140"/>
    </location>
</feature>
<dbReference type="OrthoDB" id="306198at2759"/>
<dbReference type="InterPro" id="IPR000261">
    <property type="entry name" value="EH_dom"/>
</dbReference>
<dbReference type="EMBL" id="RRYP01016602">
    <property type="protein sequence ID" value="TNV74840.1"/>
    <property type="molecule type" value="Genomic_DNA"/>
</dbReference>
<dbReference type="GO" id="GO:0006897">
    <property type="term" value="P:endocytosis"/>
    <property type="evidence" value="ECO:0007669"/>
    <property type="project" value="TreeGrafter"/>
</dbReference>
<dbReference type="Pfam" id="PF12763">
    <property type="entry name" value="EH"/>
    <property type="match status" value="1"/>
</dbReference>
<accession>A0A8J8SY19</accession>
<dbReference type="PANTHER" id="PTHR11216">
    <property type="entry name" value="EH DOMAIN"/>
    <property type="match status" value="1"/>
</dbReference>
<dbReference type="Gene3D" id="1.10.238.10">
    <property type="entry name" value="EF-hand"/>
    <property type="match status" value="1"/>
</dbReference>
<gene>
    <name evidence="5" type="ORF">FGO68_gene7876</name>
</gene>
<dbReference type="InterPro" id="IPR002048">
    <property type="entry name" value="EF_hand_dom"/>
</dbReference>
<evidence type="ECO:0000256" key="1">
    <source>
        <dbReference type="SAM" id="Coils"/>
    </source>
</evidence>
<evidence type="ECO:0000256" key="2">
    <source>
        <dbReference type="SAM" id="MobiDB-lite"/>
    </source>
</evidence>
<comment type="caution">
    <text evidence="5">The sequence shown here is derived from an EMBL/GenBank/DDBJ whole genome shotgun (WGS) entry which is preliminary data.</text>
</comment>
<dbReference type="InterPro" id="IPR011992">
    <property type="entry name" value="EF-hand-dom_pair"/>
</dbReference>
<dbReference type="Proteomes" id="UP000785679">
    <property type="component" value="Unassembled WGS sequence"/>
</dbReference>
<evidence type="ECO:0000259" key="4">
    <source>
        <dbReference type="PROSITE" id="PS50222"/>
    </source>
</evidence>
<evidence type="ECO:0000313" key="5">
    <source>
        <dbReference type="EMBL" id="TNV74840.1"/>
    </source>
</evidence>
<dbReference type="PROSITE" id="PS50222">
    <property type="entry name" value="EF_HAND_2"/>
    <property type="match status" value="1"/>
</dbReference>
<feature type="compositionally biased region" description="Polar residues" evidence="2">
    <location>
        <begin position="166"/>
        <end position="196"/>
    </location>
</feature>
<evidence type="ECO:0000313" key="6">
    <source>
        <dbReference type="Proteomes" id="UP000785679"/>
    </source>
</evidence>
<dbReference type="GO" id="GO:0016197">
    <property type="term" value="P:endosomal transport"/>
    <property type="evidence" value="ECO:0007669"/>
    <property type="project" value="TreeGrafter"/>
</dbReference>
<dbReference type="GO" id="GO:0005509">
    <property type="term" value="F:calcium ion binding"/>
    <property type="evidence" value="ECO:0007669"/>
    <property type="project" value="InterPro"/>
</dbReference>
<sequence length="294" mass="33741">MNDALLNETRQVPLPVMDGFQTPIQQPIQLQQQPIQPQQQPIQPIQPQYYQTQPVQSQIVESRNLYDLSQDMYAKYEICFRQQDKGNQNFIPSDPAKAFFQKSGLQLTTLLNLWELVDQGRKGYLSKNEFIVAVHLIALCRKDIPLPQFLPDSLIQILKKDQQDQVRSTSQTVQPTTSKPLQRIPSSQTQQNNDSQMIDDKKKEIDFLNQTIMKLQSLQNNLKNEQDEFAAQLTSLSGQCAQKQQQMTALQDCIQNQLQTNQGLLKQIFELKQGAGGQENQNQPQTAFQTIHVF</sequence>
<proteinExistence type="predicted"/>
<dbReference type="PANTHER" id="PTHR11216:SF174">
    <property type="entry name" value="GH06923P"/>
    <property type="match status" value="1"/>
</dbReference>
<dbReference type="GO" id="GO:0005737">
    <property type="term" value="C:cytoplasm"/>
    <property type="evidence" value="ECO:0007669"/>
    <property type="project" value="TreeGrafter"/>
</dbReference>
<dbReference type="AlphaFoldDB" id="A0A8J8SY19"/>
<keyword evidence="6" id="KW-1185">Reference proteome</keyword>
<reference evidence="5" key="1">
    <citation type="submission" date="2019-06" db="EMBL/GenBank/DDBJ databases">
        <authorList>
            <person name="Zheng W."/>
        </authorList>
    </citation>
    <scope>NUCLEOTIDE SEQUENCE</scope>
    <source>
        <strain evidence="5">QDHG01</strain>
    </source>
</reference>
<name>A0A8J8SY19_HALGN</name>
<evidence type="ECO:0000259" key="3">
    <source>
        <dbReference type="PROSITE" id="PS50031"/>
    </source>
</evidence>
<protein>
    <recommendedName>
        <fullName evidence="7">EH domain-containing protein</fullName>
    </recommendedName>
</protein>